<dbReference type="SUPFAM" id="SSF49265">
    <property type="entry name" value="Fibronectin type III"/>
    <property type="match status" value="1"/>
</dbReference>
<proteinExistence type="predicted"/>
<dbReference type="Gene3D" id="2.60.120.380">
    <property type="match status" value="1"/>
</dbReference>
<accession>A0ABY5KDY8</accession>
<feature type="compositionally biased region" description="Low complexity" evidence="3">
    <location>
        <begin position="444"/>
        <end position="458"/>
    </location>
</feature>
<keyword evidence="4" id="KW-0732">Signal</keyword>
<reference evidence="6 7" key="1">
    <citation type="submission" date="2022-07" db="EMBL/GenBank/DDBJ databases">
        <title>Novel species in genus Aeromicrobium.</title>
        <authorList>
            <person name="Ye L."/>
        </authorList>
    </citation>
    <scope>NUCLEOTIDE SEQUENCE [LARGE SCALE GENOMIC DNA]</scope>
    <source>
        <strain evidence="7">zg-Y50</strain>
    </source>
</reference>
<dbReference type="RefSeq" id="WP_232418145.1">
    <property type="nucleotide sequence ID" value="NZ_CP101990.1"/>
</dbReference>
<keyword evidence="2" id="KW-0119">Carbohydrate metabolism</keyword>
<feature type="signal peptide" evidence="4">
    <location>
        <begin position="1"/>
        <end position="32"/>
    </location>
</feature>
<dbReference type="SMART" id="SM00060">
    <property type="entry name" value="FN3"/>
    <property type="match status" value="1"/>
</dbReference>
<feature type="chain" id="PRO_5046172089" description="Fibronectin type-III domain-containing protein" evidence="4">
    <location>
        <begin position="33"/>
        <end position="864"/>
    </location>
</feature>
<evidence type="ECO:0000256" key="1">
    <source>
        <dbReference type="ARBA" id="ARBA00023295"/>
    </source>
</evidence>
<gene>
    <name evidence="6" type="ORF">NP095_00735</name>
</gene>
<keyword evidence="2" id="KW-0624">Polysaccharide degradation</keyword>
<dbReference type="CDD" id="cd00063">
    <property type="entry name" value="FN3"/>
    <property type="match status" value="1"/>
</dbReference>
<dbReference type="EMBL" id="CP101990">
    <property type="protein sequence ID" value="UUI68672.1"/>
    <property type="molecule type" value="Genomic_DNA"/>
</dbReference>
<dbReference type="Proteomes" id="UP001315860">
    <property type="component" value="Chromosome"/>
</dbReference>
<evidence type="ECO:0000259" key="5">
    <source>
        <dbReference type="PROSITE" id="PS50853"/>
    </source>
</evidence>
<feature type="compositionally biased region" description="Pro residues" evidence="3">
    <location>
        <begin position="424"/>
        <end position="443"/>
    </location>
</feature>
<keyword evidence="7" id="KW-1185">Reference proteome</keyword>
<sequence>MRSPTRRLTTLLALVVAFVLPTQMLAMTSASAAPVSTKVSVKTSARTLAPGAVVTLSGKVAKAKKRERVYVQRKVGKKWRAVKSVRTNARGVYRVKFKPATGTHSYRVLKKKSKRLKAAKSRTVKLTVRTGPPTRLRITLTTPDGLPAQVLVKGPTTTRAVKPAVGTSTTRTLDVKPGTYTLTAVSSLREGRDHRPTRTTTKLTVPRGATAASAFAWKVAPPVAGLEVTDTTADSVSLAWASKDETEYVLRRSAGDRAPATRDAGTAVYSGTDRSVTDGGLASGTDYSYSLFTLVDGAWQGPVSVTAGTTRAGTGADSAAGFALAPRAVLGDAGDVVTLRSGQVWVRFAASRPAPVLGAGVGLPASAAVPGGYLGTIAEIDPDGRTVRLAPAGLADVFSHYSAEGSYASDPVSMEEITYGDYVPPAPEPGEEPAPAPAEPPGEGPAAALRAPSARKAPGPSHRDLKPPAAVKRTSPVRPAAMPSSDLKDCISYNALDLKVGITPTFDATGDFDVDVHSKTVGLWDLAVDVPHAASIDVSSALTVGGLVDVDVAKELSCLLGMDDFYRQIVAYPVPMGIKYSGGLEISAQGKLSLHDWGFDATAGFKAHARIGTEPDFGSEPIHEGNMYAPDVAGEIGLEVAVVGEFTLGPAAGTADAGVIAGAGGRLALLKGAVSGQFGDPARGQERCLEFTLGGEGAVSLDASAWLGPLEASASWEVLGGEWDYIDPLRWPERCIMDSELGDGDIRATLRWSNGTDYDLHVTDPAGETVYYRAPTSASGGELDHDIIPGCSQETADGSYIENINWDDGEAPSGTYHVRVDEYAGCGTGSRTWSLEVYVKGRRVLFESGAGSSQTYSFEVAPRG</sequence>
<keyword evidence="1" id="KW-0326">Glycosidase</keyword>
<protein>
    <recommendedName>
        <fullName evidence="5">Fibronectin type-III domain-containing protein</fullName>
    </recommendedName>
</protein>
<dbReference type="Gene3D" id="2.60.40.10">
    <property type="entry name" value="Immunoglobulins"/>
    <property type="match status" value="1"/>
</dbReference>
<dbReference type="PROSITE" id="PS50853">
    <property type="entry name" value="FN3"/>
    <property type="match status" value="1"/>
</dbReference>
<name>A0ABY5KDY8_9ACTN</name>
<evidence type="ECO:0000256" key="4">
    <source>
        <dbReference type="SAM" id="SignalP"/>
    </source>
</evidence>
<evidence type="ECO:0000256" key="2">
    <source>
        <dbReference type="ARBA" id="ARBA00023326"/>
    </source>
</evidence>
<dbReference type="InterPro" id="IPR003961">
    <property type="entry name" value="FN3_dom"/>
</dbReference>
<feature type="domain" description="Fibronectin type-III" evidence="5">
    <location>
        <begin position="222"/>
        <end position="317"/>
    </location>
</feature>
<dbReference type="InterPro" id="IPR036116">
    <property type="entry name" value="FN3_sf"/>
</dbReference>
<evidence type="ECO:0000256" key="3">
    <source>
        <dbReference type="SAM" id="MobiDB-lite"/>
    </source>
</evidence>
<feature type="region of interest" description="Disordered" evidence="3">
    <location>
        <begin position="419"/>
        <end position="482"/>
    </location>
</feature>
<dbReference type="InterPro" id="IPR013783">
    <property type="entry name" value="Ig-like_fold"/>
</dbReference>
<organism evidence="6 7">
    <name type="scientific">Aeromicrobium duanguangcaii</name>
    <dbReference type="NCBI Taxonomy" id="2968086"/>
    <lineage>
        <taxon>Bacteria</taxon>
        <taxon>Bacillati</taxon>
        <taxon>Actinomycetota</taxon>
        <taxon>Actinomycetes</taxon>
        <taxon>Propionibacteriales</taxon>
        <taxon>Nocardioidaceae</taxon>
        <taxon>Aeromicrobium</taxon>
    </lineage>
</organism>
<keyword evidence="1" id="KW-0378">Hydrolase</keyword>
<evidence type="ECO:0000313" key="7">
    <source>
        <dbReference type="Proteomes" id="UP001315860"/>
    </source>
</evidence>
<evidence type="ECO:0000313" key="6">
    <source>
        <dbReference type="EMBL" id="UUI68672.1"/>
    </source>
</evidence>